<dbReference type="SUPFAM" id="SSF52738">
    <property type="entry name" value="Methylesterase CheB, C-terminal domain"/>
    <property type="match status" value="1"/>
</dbReference>
<dbReference type="InterPro" id="IPR000673">
    <property type="entry name" value="Sig_transdc_resp-reg_Me-estase"/>
</dbReference>
<dbReference type="FunFam" id="3.40.50.180:FF:000001">
    <property type="entry name" value="Protein-glutamate methylesterase/protein-glutamine glutaminase"/>
    <property type="match status" value="1"/>
</dbReference>
<dbReference type="InterPro" id="IPR035909">
    <property type="entry name" value="CheB_C"/>
</dbReference>
<feature type="active site" evidence="6 7">
    <location>
        <position position="231"/>
    </location>
</feature>
<dbReference type="FunFam" id="3.40.50.2300:FF:000077">
    <property type="entry name" value="Chemotaxis response regulator"/>
    <property type="match status" value="1"/>
</dbReference>
<evidence type="ECO:0000313" key="13">
    <source>
        <dbReference type="EMBL" id="QJC78315.1"/>
    </source>
</evidence>
<evidence type="ECO:0000256" key="8">
    <source>
        <dbReference type="PROSITE-ProRule" id="PRU00169"/>
    </source>
</evidence>
<dbReference type="InterPro" id="IPR001789">
    <property type="entry name" value="Sig_transdc_resp-reg_receiver"/>
</dbReference>
<dbReference type="GO" id="GO:0006935">
    <property type="term" value="P:chemotaxis"/>
    <property type="evidence" value="ECO:0007669"/>
    <property type="project" value="UniProtKB-UniRule"/>
</dbReference>
<dbReference type="Pfam" id="PF00072">
    <property type="entry name" value="Response_reg"/>
    <property type="match status" value="1"/>
</dbReference>
<reference evidence="13 15" key="2">
    <citation type="submission" date="2020-04" db="EMBL/GenBank/DDBJ databases">
        <authorList>
            <person name="Yao Y."/>
            <person name="He Z."/>
        </authorList>
    </citation>
    <scope>NUCLEOTIDE SEQUENCE [LARGE SCALE GENOMIC DNA]</scope>
    <source>
        <strain evidence="13 15">CY-1</strain>
    </source>
</reference>
<dbReference type="KEGG" id="pum:HGP31_08330"/>
<evidence type="ECO:0000256" key="1">
    <source>
        <dbReference type="ARBA" id="ARBA00022490"/>
    </source>
</evidence>
<dbReference type="HAMAP" id="MF_00099">
    <property type="entry name" value="CheB_chemtxs"/>
    <property type="match status" value="1"/>
</dbReference>
<feature type="active site" evidence="6 7">
    <location>
        <position position="324"/>
    </location>
</feature>
<dbReference type="RefSeq" id="WP_020797022.1">
    <property type="nucleotide sequence ID" value="NZ_CP051487.1"/>
</dbReference>
<keyword evidence="14" id="KW-1185">Reference proteome</keyword>
<dbReference type="PROSITE" id="PS50110">
    <property type="entry name" value="RESPONSE_REGULATORY"/>
    <property type="match status" value="1"/>
</dbReference>
<dbReference type="GO" id="GO:0005737">
    <property type="term" value="C:cytoplasm"/>
    <property type="evidence" value="ECO:0007669"/>
    <property type="project" value="UniProtKB-SubCell"/>
</dbReference>
<dbReference type="Gene3D" id="3.40.50.180">
    <property type="entry name" value="Methylesterase CheB, C-terminal domain"/>
    <property type="match status" value="1"/>
</dbReference>
<proteinExistence type="inferred from homology"/>
<evidence type="ECO:0000256" key="6">
    <source>
        <dbReference type="HAMAP-Rule" id="MF_00099"/>
    </source>
</evidence>
<keyword evidence="1 6" id="KW-0963">Cytoplasm</keyword>
<dbReference type="CDD" id="cd17541">
    <property type="entry name" value="REC_CheB-like"/>
    <property type="match status" value="1"/>
</dbReference>
<dbReference type="SMART" id="SM00448">
    <property type="entry name" value="REC"/>
    <property type="match status" value="1"/>
</dbReference>
<dbReference type="Gene3D" id="3.40.50.2300">
    <property type="match status" value="1"/>
</dbReference>
<evidence type="ECO:0000256" key="9">
    <source>
        <dbReference type="SAM" id="MobiDB-lite"/>
    </source>
</evidence>
<evidence type="ECO:0000259" key="11">
    <source>
        <dbReference type="PROSITE" id="PS50122"/>
    </source>
</evidence>
<comment type="similarity">
    <text evidence="6">Belongs to the CheB family.</text>
</comment>
<dbReference type="Proteomes" id="UP000501367">
    <property type="component" value="Chromosome"/>
</dbReference>
<dbReference type="PROSITE" id="PS50122">
    <property type="entry name" value="CHEB"/>
    <property type="match status" value="1"/>
</dbReference>
<dbReference type="GO" id="GO:0008984">
    <property type="term" value="F:protein-glutamate methylesterase activity"/>
    <property type="evidence" value="ECO:0007669"/>
    <property type="project" value="UniProtKB-UniRule"/>
</dbReference>
<feature type="compositionally biased region" description="Pro residues" evidence="9">
    <location>
        <begin position="145"/>
        <end position="157"/>
    </location>
</feature>
<comment type="subcellular location">
    <subcellularLocation>
        <location evidence="6">Cytoplasm</location>
    </subcellularLocation>
</comment>
<evidence type="ECO:0000259" key="10">
    <source>
        <dbReference type="PROSITE" id="PS50110"/>
    </source>
</evidence>
<evidence type="ECO:0000313" key="12">
    <source>
        <dbReference type="EMBL" id="OXR33302.1"/>
    </source>
</evidence>
<evidence type="ECO:0000256" key="4">
    <source>
        <dbReference type="ARBA" id="ARBA00022801"/>
    </source>
</evidence>
<dbReference type="CDD" id="cd16432">
    <property type="entry name" value="CheB_Rec"/>
    <property type="match status" value="1"/>
</dbReference>
<dbReference type="GeneID" id="72193579"/>
<protein>
    <recommendedName>
        <fullName evidence="6">Protein-glutamate methylesterase/protein-glutamine glutaminase</fullName>
        <ecNumber evidence="6">3.1.1.61</ecNumber>
        <ecNumber evidence="6">3.5.1.44</ecNumber>
    </recommendedName>
</protein>
<name>A0AAE7DE29_9PSED</name>
<feature type="region of interest" description="Disordered" evidence="9">
    <location>
        <begin position="139"/>
        <end position="165"/>
    </location>
</feature>
<dbReference type="InterPro" id="IPR008248">
    <property type="entry name" value="CheB-like"/>
</dbReference>
<keyword evidence="3 6" id="KW-0597">Phosphoprotein</keyword>
<evidence type="ECO:0000256" key="3">
    <source>
        <dbReference type="ARBA" id="ARBA00022553"/>
    </source>
</evidence>
<dbReference type="PIRSF" id="PIRSF000876">
    <property type="entry name" value="RR_chemtxs_CheB"/>
    <property type="match status" value="1"/>
</dbReference>
<dbReference type="NCBIfam" id="NF001965">
    <property type="entry name" value="PRK00742.1"/>
    <property type="match status" value="1"/>
</dbReference>
<comment type="PTM">
    <text evidence="6">Phosphorylated by CheA. Phosphorylation of the N-terminal regulatory domain activates the methylesterase activity.</text>
</comment>
<keyword evidence="2 6" id="KW-0145">Chemotaxis</keyword>
<feature type="domain" description="Response regulatory" evidence="10">
    <location>
        <begin position="4"/>
        <end position="121"/>
    </location>
</feature>
<keyword evidence="4 6" id="KW-0378">Hydrolase</keyword>
<dbReference type="InterPro" id="IPR011006">
    <property type="entry name" value="CheY-like_superfamily"/>
</dbReference>
<comment type="catalytic activity">
    <reaction evidence="6">
        <text>L-glutaminyl-[protein] + H2O = L-glutamyl-[protein] + NH4(+)</text>
        <dbReference type="Rhea" id="RHEA:16441"/>
        <dbReference type="Rhea" id="RHEA-COMP:10207"/>
        <dbReference type="Rhea" id="RHEA-COMP:10208"/>
        <dbReference type="ChEBI" id="CHEBI:15377"/>
        <dbReference type="ChEBI" id="CHEBI:28938"/>
        <dbReference type="ChEBI" id="CHEBI:29973"/>
        <dbReference type="ChEBI" id="CHEBI:30011"/>
        <dbReference type="EC" id="3.5.1.44"/>
    </reaction>
</comment>
<feature type="modified residue" description="4-aspartylphosphate" evidence="6 8">
    <location>
        <position position="55"/>
    </location>
</feature>
<dbReference type="Pfam" id="PF01339">
    <property type="entry name" value="CheB_methylest"/>
    <property type="match status" value="1"/>
</dbReference>
<dbReference type="GO" id="GO:0000156">
    <property type="term" value="F:phosphorelay response regulator activity"/>
    <property type="evidence" value="ECO:0007669"/>
    <property type="project" value="InterPro"/>
</dbReference>
<dbReference type="EC" id="3.1.1.61" evidence="6"/>
<dbReference type="EMBL" id="CP051487">
    <property type="protein sequence ID" value="QJC78315.1"/>
    <property type="molecule type" value="Genomic_DNA"/>
</dbReference>
<dbReference type="EC" id="3.5.1.44" evidence="6"/>
<sequence>MAVKVLVVDDSGFFRRRVSEILSADPNIQVVGTATNGKEAIDQALALKPDVITMDYEMPMMDGITAVRHIMQRCPTPVLMFSSLTHEGARVTLDALDAGAVDFLPKNFEDISRNPEKVKQLLCEKILSISRSNRRVSSYSAPAPVVAPTPVPTPTPTPSSSIGYGSSALVRPSPAPIPARAPAQAPSSPAPKRKAYKLLAIGTSTGGPVALQRVLTQLPANFPAPIVLVQHMPAAFTKAFAERLDKLCRISVKEAEDGDILRPGLALLAPGGKQMMIDGRGAVKILPGDERLNYKPCVDITFGSAAKSYGDKVLAVVLTGMGADGREGARLLKQSGSSIWAQDEASCVIYGMPMAIVKAELADAVYALDDIGRHIVEACV</sequence>
<dbReference type="EMBL" id="NIWU01000002">
    <property type="protein sequence ID" value="OXR33302.1"/>
    <property type="molecule type" value="Genomic_DNA"/>
</dbReference>
<dbReference type="PANTHER" id="PTHR42872">
    <property type="entry name" value="PROTEIN-GLUTAMATE METHYLESTERASE/PROTEIN-GLUTAMINE GLUTAMINASE"/>
    <property type="match status" value="1"/>
</dbReference>
<accession>A0AAE7DE29</accession>
<comment type="domain">
    <text evidence="6">Contains a C-terminal catalytic domain, and an N-terminal region which modulates catalytic activity.</text>
</comment>
<dbReference type="AlphaFoldDB" id="A0AAE7DE29"/>
<dbReference type="PANTHER" id="PTHR42872:SF3">
    <property type="entry name" value="PROTEIN-GLUTAMATE METHYLESTERASE_PROTEIN-GLUTAMINE GLUTAMINASE 1"/>
    <property type="match status" value="1"/>
</dbReference>
<feature type="domain" description="CheB-type methylesterase" evidence="11">
    <location>
        <begin position="189"/>
        <end position="380"/>
    </location>
</feature>
<comment type="function">
    <text evidence="6">Involved in chemotaxis. Part of a chemotaxis signal transduction system that modulates chemotaxis in response to various stimuli. Catalyzes the demethylation of specific methylglutamate residues introduced into the chemoreceptors (methyl-accepting chemotaxis proteins or MCP) by CheR. Also mediates the irreversible deamidation of specific glutamine residues to glutamic acid.</text>
</comment>
<evidence type="ECO:0000256" key="5">
    <source>
        <dbReference type="ARBA" id="ARBA00048267"/>
    </source>
</evidence>
<evidence type="ECO:0000256" key="7">
    <source>
        <dbReference type="PROSITE-ProRule" id="PRU00050"/>
    </source>
</evidence>
<comment type="catalytic activity">
    <reaction evidence="5 6">
        <text>[protein]-L-glutamate 5-O-methyl ester + H2O = L-glutamyl-[protein] + methanol + H(+)</text>
        <dbReference type="Rhea" id="RHEA:23236"/>
        <dbReference type="Rhea" id="RHEA-COMP:10208"/>
        <dbReference type="Rhea" id="RHEA-COMP:10311"/>
        <dbReference type="ChEBI" id="CHEBI:15377"/>
        <dbReference type="ChEBI" id="CHEBI:15378"/>
        <dbReference type="ChEBI" id="CHEBI:17790"/>
        <dbReference type="ChEBI" id="CHEBI:29973"/>
        <dbReference type="ChEBI" id="CHEBI:82795"/>
        <dbReference type="EC" id="3.1.1.61"/>
    </reaction>
</comment>
<dbReference type="GO" id="GO:0050568">
    <property type="term" value="F:protein-glutamine glutaminase activity"/>
    <property type="evidence" value="ECO:0007669"/>
    <property type="project" value="UniProtKB-UniRule"/>
</dbReference>
<dbReference type="Proteomes" id="UP000215455">
    <property type="component" value="Unassembled WGS sequence"/>
</dbReference>
<reference evidence="12 14" key="1">
    <citation type="submission" date="2017-06" db="EMBL/GenBank/DDBJ databases">
        <authorList>
            <person name="Furmanczyk E.M."/>
        </authorList>
    </citation>
    <scope>NUCLEOTIDE SEQUENCE [LARGE SCALE GENOMIC DNA]</scope>
    <source>
        <strain evidence="12 14">DSM 16611</strain>
    </source>
</reference>
<gene>
    <name evidence="6" type="primary">cheB</name>
    <name evidence="13" type="ORF">HGP31_08330</name>
    <name evidence="12" type="ORF">PSUM_14845</name>
</gene>
<evidence type="ECO:0000313" key="15">
    <source>
        <dbReference type="Proteomes" id="UP000501367"/>
    </source>
</evidence>
<dbReference type="SUPFAM" id="SSF52172">
    <property type="entry name" value="CheY-like"/>
    <property type="match status" value="1"/>
</dbReference>
<evidence type="ECO:0000313" key="14">
    <source>
        <dbReference type="Proteomes" id="UP000215455"/>
    </source>
</evidence>
<organism evidence="13 15">
    <name type="scientific">Pseudomonas umsongensis</name>
    <dbReference type="NCBI Taxonomy" id="198618"/>
    <lineage>
        <taxon>Bacteria</taxon>
        <taxon>Pseudomonadati</taxon>
        <taxon>Pseudomonadota</taxon>
        <taxon>Gammaproteobacteria</taxon>
        <taxon>Pseudomonadales</taxon>
        <taxon>Pseudomonadaceae</taxon>
        <taxon>Pseudomonas</taxon>
    </lineage>
</organism>
<feature type="active site" evidence="6 7">
    <location>
        <position position="204"/>
    </location>
</feature>
<evidence type="ECO:0000256" key="2">
    <source>
        <dbReference type="ARBA" id="ARBA00022500"/>
    </source>
</evidence>